<dbReference type="SUPFAM" id="SSF48452">
    <property type="entry name" value="TPR-like"/>
    <property type="match status" value="2"/>
</dbReference>
<keyword evidence="1" id="KW-0677">Repeat</keyword>
<dbReference type="Gene3D" id="1.25.40.10">
    <property type="entry name" value="Tetratricopeptide repeat domain"/>
    <property type="match status" value="2"/>
</dbReference>
<sequence length="621" mass="67260">MGDSAGEQARAPGYDHYRNLHITSSFTLRRLAVGSIARNDARRRVEELDQKTMIAPPLSSRSFCGELATLLIVSLLCAAPVSADALSDLPAAWLERLQPVAEADLSGAEPAMREAIAEARAEVAALLQSPESTPQALGRAYGRLGARLLLEEVETQADACLRNAMELDPNELRWPYYAGYMAMLAGNLDRALQYFERARQIDPEYPPLALRLGKVQLDRGDLDAAEQAFTAVVDRPQLRSPAHYYLGQVALLQRRFGDAVGHLQAALAANPEATEAHYPLARAYQALGREEEAKQHLERFVLRSPEVADPLLDELRAATQRALPAFKRGIHAVRQGDYQTAVEELAAGLELDPTNAAARVSYARVLFLTGHPEQSRQALQQALADVEGQQTAAALAHFFTGVLDQAEGDQTQAAAAYRRALALEPGHAGALFQLANLDFAQGRYQAAAEGYAATLEADPDARPARLLGLIAQARTGVDERELAAALTMLREAAPEDMQLAYAQARLLASSTDAAIRDPEAAMTIAAELAAARPIPPHQRLLALADAATGRLERAADAVASLIDGVGWMVPPEERALMAQELAAYQDGRMPPVVWAVTDPLLSPPPFDAHRLMRDYPAARPY</sequence>
<evidence type="ECO:0000313" key="5">
    <source>
        <dbReference type="Proteomes" id="UP001296776"/>
    </source>
</evidence>
<keyword evidence="2 3" id="KW-0802">TPR repeat</keyword>
<dbReference type="PANTHER" id="PTHR45586:SF1">
    <property type="entry name" value="LIPOPOLYSACCHARIDE ASSEMBLY PROTEIN B"/>
    <property type="match status" value="1"/>
</dbReference>
<dbReference type="InterPro" id="IPR011990">
    <property type="entry name" value="TPR-like_helical_dom_sf"/>
</dbReference>
<dbReference type="InterPro" id="IPR019734">
    <property type="entry name" value="TPR_rpt"/>
</dbReference>
<comment type="caution">
    <text evidence="4">The sequence shown here is derived from an EMBL/GenBank/DDBJ whole genome shotgun (WGS) entry which is preliminary data.</text>
</comment>
<dbReference type="Pfam" id="PF14559">
    <property type="entry name" value="TPR_19"/>
    <property type="match status" value="4"/>
</dbReference>
<evidence type="ECO:0000256" key="1">
    <source>
        <dbReference type="ARBA" id="ARBA00022737"/>
    </source>
</evidence>
<name>A0AAJ0X8R1_9GAMM</name>
<evidence type="ECO:0000256" key="3">
    <source>
        <dbReference type="PROSITE-ProRule" id="PRU00339"/>
    </source>
</evidence>
<proteinExistence type="predicted"/>
<organism evidence="4 5">
    <name type="scientific">Halochromatium glycolicum</name>
    <dbReference type="NCBI Taxonomy" id="85075"/>
    <lineage>
        <taxon>Bacteria</taxon>
        <taxon>Pseudomonadati</taxon>
        <taxon>Pseudomonadota</taxon>
        <taxon>Gammaproteobacteria</taxon>
        <taxon>Chromatiales</taxon>
        <taxon>Chromatiaceae</taxon>
        <taxon>Halochromatium</taxon>
    </lineage>
</organism>
<evidence type="ECO:0000313" key="4">
    <source>
        <dbReference type="EMBL" id="MBK1704089.1"/>
    </source>
</evidence>
<feature type="repeat" description="TPR" evidence="3">
    <location>
        <begin position="394"/>
        <end position="427"/>
    </location>
</feature>
<feature type="repeat" description="TPR" evidence="3">
    <location>
        <begin position="428"/>
        <end position="461"/>
    </location>
</feature>
<gene>
    <name evidence="4" type="ORF">CKO40_05890</name>
</gene>
<accession>A0AAJ0X8R1</accession>
<evidence type="ECO:0008006" key="6">
    <source>
        <dbReference type="Google" id="ProtNLM"/>
    </source>
</evidence>
<feature type="repeat" description="TPR" evidence="3">
    <location>
        <begin position="172"/>
        <end position="205"/>
    </location>
</feature>
<dbReference type="SMART" id="SM00028">
    <property type="entry name" value="TPR"/>
    <property type="match status" value="8"/>
</dbReference>
<dbReference type="PROSITE" id="PS50005">
    <property type="entry name" value="TPR"/>
    <property type="match status" value="4"/>
</dbReference>
<dbReference type="EMBL" id="NRSJ01000007">
    <property type="protein sequence ID" value="MBK1704089.1"/>
    <property type="molecule type" value="Genomic_DNA"/>
</dbReference>
<keyword evidence="5" id="KW-1185">Reference proteome</keyword>
<evidence type="ECO:0000256" key="2">
    <source>
        <dbReference type="ARBA" id="ARBA00022803"/>
    </source>
</evidence>
<reference evidence="4" key="2">
    <citation type="journal article" date="2020" name="Microorganisms">
        <title>Osmotic Adaptation and Compatible Solute Biosynthesis of Phototrophic Bacteria as Revealed from Genome Analyses.</title>
        <authorList>
            <person name="Imhoff J.F."/>
            <person name="Rahn T."/>
            <person name="Kunzel S."/>
            <person name="Keller A."/>
            <person name="Neulinger S.C."/>
        </authorList>
    </citation>
    <scope>NUCLEOTIDE SEQUENCE</scope>
    <source>
        <strain evidence="4">DSM 11080</strain>
    </source>
</reference>
<dbReference type="Proteomes" id="UP001296776">
    <property type="component" value="Unassembled WGS sequence"/>
</dbReference>
<protein>
    <recommendedName>
        <fullName evidence="6">Tetratricopeptide repeat protein</fullName>
    </recommendedName>
</protein>
<dbReference type="PANTHER" id="PTHR45586">
    <property type="entry name" value="TPR REPEAT-CONTAINING PROTEIN PA4667"/>
    <property type="match status" value="1"/>
</dbReference>
<reference evidence="4" key="1">
    <citation type="submission" date="2017-08" db="EMBL/GenBank/DDBJ databases">
        <authorList>
            <person name="Imhoff J.F."/>
            <person name="Rahn T."/>
            <person name="Kuenzel S."/>
            <person name="Neulinger S.C."/>
        </authorList>
    </citation>
    <scope>NUCLEOTIDE SEQUENCE</scope>
    <source>
        <strain evidence="4">DSM 11080</strain>
    </source>
</reference>
<feature type="repeat" description="TPR" evidence="3">
    <location>
        <begin position="322"/>
        <end position="355"/>
    </location>
</feature>
<dbReference type="InterPro" id="IPR051012">
    <property type="entry name" value="CellSynth/LPSAsmb/PSIAsmb"/>
</dbReference>
<dbReference type="AlphaFoldDB" id="A0AAJ0X8R1"/>